<evidence type="ECO:0000313" key="2">
    <source>
        <dbReference type="EMBL" id="CEL57760.1"/>
    </source>
</evidence>
<keyword evidence="3" id="KW-1185">Reference proteome</keyword>
<protein>
    <submittedName>
        <fullName evidence="2">Uncharacterized protein</fullName>
    </submittedName>
</protein>
<dbReference type="SUPFAM" id="SSF52833">
    <property type="entry name" value="Thioredoxin-like"/>
    <property type="match status" value="1"/>
</dbReference>
<name>A0A0B7FJB5_THACB</name>
<dbReference type="AlphaFoldDB" id="A0A0B7FJB5"/>
<feature type="compositionally biased region" description="Basic and acidic residues" evidence="1">
    <location>
        <begin position="34"/>
        <end position="44"/>
    </location>
</feature>
<evidence type="ECO:0000256" key="1">
    <source>
        <dbReference type="SAM" id="MobiDB-lite"/>
    </source>
</evidence>
<dbReference type="STRING" id="1108050.A0A0B7FJB5"/>
<sequence>MSSSKPGNFITRLFHHKKKSEEKVATAPAAETAKSTETKADETKPAASAAKPVLYVFSASVWASAPSLALLELNYPPGAVEEKTVDLLKGENFTPEFIKINNNATLPTLATADKTYTDTAGSVEWIVLNAPTPSTKSTHQDVIVAVHRDNIDPNFSLLSARTQEELDSKRGDVPGQFVRQRQAKLEELAPKSPEELKTWYKEKLEFNGFLSSVYAEGASSDVTSGWFDKSNQHWENVKTFVTSELPGFLPESGFIDGATPGEADFHVAAWLARTAGVSGAKIDDVSPLGEALGLSLNPKVVSYFDAWKVRDSWKKVYAEGLH</sequence>
<feature type="region of interest" description="Disordered" evidence="1">
    <location>
        <begin position="1"/>
        <end position="45"/>
    </location>
</feature>
<dbReference type="InterPro" id="IPR036249">
    <property type="entry name" value="Thioredoxin-like_sf"/>
</dbReference>
<gene>
    <name evidence="2" type="ORF">RSOLAG1IB_02504</name>
</gene>
<reference evidence="2 3" key="1">
    <citation type="submission" date="2014-11" db="EMBL/GenBank/DDBJ databases">
        <authorList>
            <person name="Wibberg Daniel"/>
        </authorList>
    </citation>
    <scope>NUCLEOTIDE SEQUENCE [LARGE SCALE GENOMIC DNA]</scope>
    <source>
        <strain evidence="2">Rhizoctonia solani AG1-IB 7/3/14</strain>
    </source>
</reference>
<organism evidence="2 3">
    <name type="scientific">Thanatephorus cucumeris (strain AG1-IB / isolate 7/3/14)</name>
    <name type="common">Lettuce bottom rot fungus</name>
    <name type="synonym">Rhizoctonia solani</name>
    <dbReference type="NCBI Taxonomy" id="1108050"/>
    <lineage>
        <taxon>Eukaryota</taxon>
        <taxon>Fungi</taxon>
        <taxon>Dikarya</taxon>
        <taxon>Basidiomycota</taxon>
        <taxon>Agaricomycotina</taxon>
        <taxon>Agaricomycetes</taxon>
        <taxon>Cantharellales</taxon>
        <taxon>Ceratobasidiaceae</taxon>
        <taxon>Rhizoctonia</taxon>
        <taxon>Rhizoctonia solani AG-1</taxon>
    </lineage>
</organism>
<dbReference type="Gene3D" id="3.40.30.10">
    <property type="entry name" value="Glutaredoxin"/>
    <property type="match status" value="1"/>
</dbReference>
<dbReference type="CDD" id="cd00570">
    <property type="entry name" value="GST_N_family"/>
    <property type="match status" value="1"/>
</dbReference>
<dbReference type="EMBL" id="LN679102">
    <property type="protein sequence ID" value="CEL57760.1"/>
    <property type="molecule type" value="Genomic_DNA"/>
</dbReference>
<evidence type="ECO:0000313" key="3">
    <source>
        <dbReference type="Proteomes" id="UP000059188"/>
    </source>
</evidence>
<dbReference type="OrthoDB" id="412788at2759"/>
<proteinExistence type="predicted"/>
<accession>A0A0B7FJB5</accession>
<dbReference type="Proteomes" id="UP000059188">
    <property type="component" value="Unassembled WGS sequence"/>
</dbReference>